<proteinExistence type="predicted"/>
<protein>
    <recommendedName>
        <fullName evidence="2">CxC2-like cysteine cluster KDZ transposase-associated domain-containing protein</fullName>
    </recommendedName>
</protein>
<gene>
    <name evidence="3" type="ORF">C8F04DRAFT_1269859</name>
</gene>
<dbReference type="Pfam" id="PF18803">
    <property type="entry name" value="CxC2"/>
    <property type="match status" value="1"/>
</dbReference>
<keyword evidence="4" id="KW-1185">Reference proteome</keyword>
<evidence type="ECO:0000313" key="3">
    <source>
        <dbReference type="EMBL" id="KAJ7024852.1"/>
    </source>
</evidence>
<dbReference type="SUPFAM" id="SSF57850">
    <property type="entry name" value="RING/U-box"/>
    <property type="match status" value="1"/>
</dbReference>
<dbReference type="InterPro" id="IPR013083">
    <property type="entry name" value="Znf_RING/FYVE/PHD"/>
</dbReference>
<accession>A0AAD6SG52</accession>
<evidence type="ECO:0000313" key="4">
    <source>
        <dbReference type="Proteomes" id="UP001218188"/>
    </source>
</evidence>
<organism evidence="3 4">
    <name type="scientific">Mycena alexandri</name>
    <dbReference type="NCBI Taxonomy" id="1745969"/>
    <lineage>
        <taxon>Eukaryota</taxon>
        <taxon>Fungi</taxon>
        <taxon>Dikarya</taxon>
        <taxon>Basidiomycota</taxon>
        <taxon>Agaricomycotina</taxon>
        <taxon>Agaricomycetes</taxon>
        <taxon>Agaricomycetidae</taxon>
        <taxon>Agaricales</taxon>
        <taxon>Marasmiineae</taxon>
        <taxon>Mycenaceae</taxon>
        <taxon>Mycena</taxon>
    </lineage>
</organism>
<name>A0AAD6SG52_9AGAR</name>
<evidence type="ECO:0000259" key="2">
    <source>
        <dbReference type="Pfam" id="PF18803"/>
    </source>
</evidence>
<dbReference type="AlphaFoldDB" id="A0AAD6SG52"/>
<dbReference type="EMBL" id="JARJCM010000163">
    <property type="protein sequence ID" value="KAJ7024852.1"/>
    <property type="molecule type" value="Genomic_DNA"/>
</dbReference>
<dbReference type="Proteomes" id="UP001218188">
    <property type="component" value="Unassembled WGS sequence"/>
</dbReference>
<sequence length="403" mass="43787">MASNNEGPNLENHEVLEMYQGIEAILNQRAWQVRRSSVCPCGEPSLVHCNDCGGPDLCQKCILNAHPNKPFHDVRAWSVALNYYTHTTFYHLGLRIKLGHSSDVCPTPRLERREAITPKGIKTVAVEFCACPNGASEDDQIKAHGWWPMRSNFVCALPLLTLPLAPAAAPDCDEADSDSIYPGINGGPPSLIKKTVPSGADASGRRTSGRDRSLRGQVDRVASGSGGGSISAPALTPPREGSSRAPIEVFSSPESATGYRKGTRAVARRVGGIRLTRLPSSRAGVRVPQDPPVAPENLWLTAARPPTLVSATGHSYQMCGICYEVKAHPVSCGHSHCYVCVRMWLEKSWCCPEPVCGERMYEAPFRHEAEELALAATFPGWCSKTQVSYSWAGLTFPKRQNTV</sequence>
<feature type="region of interest" description="Disordered" evidence="1">
    <location>
        <begin position="179"/>
        <end position="249"/>
    </location>
</feature>
<reference evidence="3" key="1">
    <citation type="submission" date="2023-03" db="EMBL/GenBank/DDBJ databases">
        <title>Massive genome expansion in bonnet fungi (Mycena s.s.) driven by repeated elements and novel gene families across ecological guilds.</title>
        <authorList>
            <consortium name="Lawrence Berkeley National Laboratory"/>
            <person name="Harder C.B."/>
            <person name="Miyauchi S."/>
            <person name="Viragh M."/>
            <person name="Kuo A."/>
            <person name="Thoen E."/>
            <person name="Andreopoulos B."/>
            <person name="Lu D."/>
            <person name="Skrede I."/>
            <person name="Drula E."/>
            <person name="Henrissat B."/>
            <person name="Morin E."/>
            <person name="Kohler A."/>
            <person name="Barry K."/>
            <person name="LaButti K."/>
            <person name="Morin E."/>
            <person name="Salamov A."/>
            <person name="Lipzen A."/>
            <person name="Mereny Z."/>
            <person name="Hegedus B."/>
            <person name="Baldrian P."/>
            <person name="Stursova M."/>
            <person name="Weitz H."/>
            <person name="Taylor A."/>
            <person name="Grigoriev I.V."/>
            <person name="Nagy L.G."/>
            <person name="Martin F."/>
            <person name="Kauserud H."/>
        </authorList>
    </citation>
    <scope>NUCLEOTIDE SEQUENCE</scope>
    <source>
        <strain evidence="3">CBHHK200</strain>
    </source>
</reference>
<dbReference type="Gene3D" id="3.30.40.10">
    <property type="entry name" value="Zinc/RING finger domain, C3HC4 (zinc finger)"/>
    <property type="match status" value="1"/>
</dbReference>
<feature type="domain" description="CxC2-like cysteine cluster KDZ transposase-associated" evidence="2">
    <location>
        <begin position="91"/>
        <end position="149"/>
    </location>
</feature>
<feature type="compositionally biased region" description="Basic and acidic residues" evidence="1">
    <location>
        <begin position="208"/>
        <end position="218"/>
    </location>
</feature>
<dbReference type="InterPro" id="IPR041457">
    <property type="entry name" value="CxC2_KDZ-assoc"/>
</dbReference>
<evidence type="ECO:0000256" key="1">
    <source>
        <dbReference type="SAM" id="MobiDB-lite"/>
    </source>
</evidence>
<comment type="caution">
    <text evidence="3">The sequence shown here is derived from an EMBL/GenBank/DDBJ whole genome shotgun (WGS) entry which is preliminary data.</text>
</comment>